<feature type="domain" description="DprA winged helix" evidence="1">
    <location>
        <begin position="4"/>
        <end position="52"/>
    </location>
</feature>
<reference evidence="2 3" key="1">
    <citation type="journal article" date="2024" name="Microbiol. Immunol.">
        <title>Discovery of a novel spotted fever group Rickettsia, 'Candidatus Rickettsia kedanie,' in unfed larval chigger mites, Leptotrombidium scutellare.</title>
        <authorList>
            <person name="Ogawa M."/>
            <person name="Matsutani M."/>
            <person name="Katayama T."/>
            <person name="Takada N."/>
            <person name="Noda S."/>
            <person name="Takahashi M."/>
            <person name="Kageyama D."/>
            <person name="Hanaoka N."/>
            <person name="Ebihara H."/>
        </authorList>
    </citation>
    <scope>NUCLEOTIDE SEQUENCE [LARGE SCALE GENOMIC DNA]</scope>
    <source>
        <strain evidence="2 3">KNCP2-13</strain>
    </source>
</reference>
<sequence>MLKERTAILELLSAAPIDFEYLQKETELPLPIIYTVILELALAGKAIRHTGNKI</sequence>
<dbReference type="Proteomes" id="UP001628124">
    <property type="component" value="Unassembled WGS sequence"/>
</dbReference>
<evidence type="ECO:0000313" key="2">
    <source>
        <dbReference type="EMBL" id="GAA5252772.1"/>
    </source>
</evidence>
<gene>
    <name evidence="2" type="ORF">KNCP2_10600</name>
</gene>
<dbReference type="EMBL" id="BAABMM010000039">
    <property type="protein sequence ID" value="GAA5252772.1"/>
    <property type="molecule type" value="Genomic_DNA"/>
</dbReference>
<name>A0ABP9TX93_9RICK</name>
<dbReference type="InterPro" id="IPR036388">
    <property type="entry name" value="WH-like_DNA-bd_sf"/>
</dbReference>
<accession>A0ABP9TX93</accession>
<dbReference type="Gene3D" id="1.10.10.10">
    <property type="entry name" value="Winged helix-like DNA-binding domain superfamily/Winged helix DNA-binding domain"/>
    <property type="match status" value="1"/>
</dbReference>
<comment type="caution">
    <text evidence="2">The sequence shown here is derived from an EMBL/GenBank/DDBJ whole genome shotgun (WGS) entry which is preliminary data.</text>
</comment>
<proteinExistence type="predicted"/>
<dbReference type="InterPro" id="IPR041614">
    <property type="entry name" value="DprA_WH"/>
</dbReference>
<protein>
    <recommendedName>
        <fullName evidence="1">DprA winged helix domain-containing protein</fullName>
    </recommendedName>
</protein>
<dbReference type="Pfam" id="PF17782">
    <property type="entry name" value="WHD_DprA"/>
    <property type="match status" value="1"/>
</dbReference>
<keyword evidence="3" id="KW-1185">Reference proteome</keyword>
<evidence type="ECO:0000259" key="1">
    <source>
        <dbReference type="Pfam" id="PF17782"/>
    </source>
</evidence>
<organism evidence="2 3">
    <name type="scientific">Candidatus Rickettsia kedanie</name>
    <dbReference type="NCBI Taxonomy" id="3115352"/>
    <lineage>
        <taxon>Bacteria</taxon>
        <taxon>Pseudomonadati</taxon>
        <taxon>Pseudomonadota</taxon>
        <taxon>Alphaproteobacteria</taxon>
        <taxon>Rickettsiales</taxon>
        <taxon>Rickettsiaceae</taxon>
        <taxon>Rickettsieae</taxon>
        <taxon>Rickettsia</taxon>
        <taxon>spotted fever group</taxon>
    </lineage>
</organism>
<evidence type="ECO:0000313" key="3">
    <source>
        <dbReference type="Proteomes" id="UP001628124"/>
    </source>
</evidence>